<reference evidence="1" key="1">
    <citation type="submission" date="2019-07" db="EMBL/GenBank/DDBJ databases">
        <title>Annotation for the trematode Paragonimus miyazaki's.</title>
        <authorList>
            <person name="Choi Y.-J."/>
        </authorList>
    </citation>
    <scope>NUCLEOTIDE SEQUENCE</scope>
    <source>
        <strain evidence="1">Japan</strain>
    </source>
</reference>
<dbReference type="AlphaFoldDB" id="A0A8S9YLQ2"/>
<protein>
    <submittedName>
        <fullName evidence="1">Uncharacterized protein</fullName>
    </submittedName>
</protein>
<evidence type="ECO:0000313" key="2">
    <source>
        <dbReference type="Proteomes" id="UP000822476"/>
    </source>
</evidence>
<evidence type="ECO:0000313" key="1">
    <source>
        <dbReference type="EMBL" id="KAF7235965.1"/>
    </source>
</evidence>
<proteinExistence type="predicted"/>
<comment type="caution">
    <text evidence="1">The sequence shown here is derived from an EMBL/GenBank/DDBJ whole genome shotgun (WGS) entry which is preliminary data.</text>
</comment>
<keyword evidence="2" id="KW-1185">Reference proteome</keyword>
<sequence length="124" mass="14083">MSLGGDSGNAFMIHSALGTTDIMKIDLKKDLGIWLSSNLSFAHHHEMAAKKGFAPLRMIKRIFPRIDKKAFQTLYGVYIRPLPEYADQVVYTGLKKDILAIERVQRVVTKLVTGLRNVAYEYRL</sequence>
<organism evidence="1 2">
    <name type="scientific">Paragonimus skrjabini miyazakii</name>
    <dbReference type="NCBI Taxonomy" id="59628"/>
    <lineage>
        <taxon>Eukaryota</taxon>
        <taxon>Metazoa</taxon>
        <taxon>Spiralia</taxon>
        <taxon>Lophotrochozoa</taxon>
        <taxon>Platyhelminthes</taxon>
        <taxon>Trematoda</taxon>
        <taxon>Digenea</taxon>
        <taxon>Plagiorchiida</taxon>
        <taxon>Troglotremata</taxon>
        <taxon>Troglotrematidae</taxon>
        <taxon>Paragonimus</taxon>
    </lineage>
</organism>
<dbReference type="Proteomes" id="UP000822476">
    <property type="component" value="Unassembled WGS sequence"/>
</dbReference>
<name>A0A8S9YLQ2_9TREM</name>
<accession>A0A8S9YLQ2</accession>
<dbReference type="OrthoDB" id="10063766at2759"/>
<dbReference type="EMBL" id="JTDE01008070">
    <property type="protein sequence ID" value="KAF7235965.1"/>
    <property type="molecule type" value="Genomic_DNA"/>
</dbReference>
<gene>
    <name evidence="1" type="ORF">EG68_11520</name>
</gene>